<proteinExistence type="predicted"/>
<dbReference type="InterPro" id="IPR032466">
    <property type="entry name" value="Metal_Hydrolase"/>
</dbReference>
<dbReference type="InterPro" id="IPR013108">
    <property type="entry name" value="Amidohydro_3"/>
</dbReference>
<dbReference type="SUPFAM" id="SSF51556">
    <property type="entry name" value="Metallo-dependent hydrolases"/>
    <property type="match status" value="1"/>
</dbReference>
<dbReference type="Pfam" id="PF07969">
    <property type="entry name" value="Amidohydro_3"/>
    <property type="match status" value="1"/>
</dbReference>
<dbReference type="EMBL" id="BJXA01000014">
    <property type="protein sequence ID" value="GEM38203.1"/>
    <property type="molecule type" value="Genomic_DNA"/>
</dbReference>
<dbReference type="Gene3D" id="3.20.20.140">
    <property type="entry name" value="Metal-dependent hydrolases"/>
    <property type="match status" value="1"/>
</dbReference>
<evidence type="ECO:0000313" key="2">
    <source>
        <dbReference type="EMBL" id="GEM38203.1"/>
    </source>
</evidence>
<dbReference type="SUPFAM" id="SSF51338">
    <property type="entry name" value="Composite domain of metallo-dependent hydrolases"/>
    <property type="match status" value="1"/>
</dbReference>
<evidence type="ECO:0000259" key="1">
    <source>
        <dbReference type="Pfam" id="PF07969"/>
    </source>
</evidence>
<feature type="domain" description="Amidohydrolase 3" evidence="1">
    <location>
        <begin position="90"/>
        <end position="561"/>
    </location>
</feature>
<dbReference type="AlphaFoldDB" id="A0A511MC09"/>
<keyword evidence="2" id="KW-0378">Hydrolase</keyword>
<keyword evidence="3" id="KW-1185">Reference proteome</keyword>
<evidence type="ECO:0000313" key="3">
    <source>
        <dbReference type="Proteomes" id="UP000321424"/>
    </source>
</evidence>
<dbReference type="Proteomes" id="UP000321424">
    <property type="component" value="Unassembled WGS sequence"/>
</dbReference>
<dbReference type="RefSeq" id="WP_186818391.1">
    <property type="nucleotide sequence ID" value="NZ_BJXA01000014.1"/>
</dbReference>
<dbReference type="InterPro" id="IPR033932">
    <property type="entry name" value="YtcJ-like"/>
</dbReference>
<comment type="caution">
    <text evidence="2">The sequence shown here is derived from an EMBL/GenBank/DDBJ whole genome shotgun (WGS) entry which is preliminary data.</text>
</comment>
<dbReference type="Gene3D" id="2.30.40.10">
    <property type="entry name" value="Urease, subunit C, domain 1"/>
    <property type="match status" value="1"/>
</dbReference>
<accession>A0A511MC09</accession>
<protein>
    <submittedName>
        <fullName evidence="2">Amidohydrolase</fullName>
    </submittedName>
</protein>
<dbReference type="PANTHER" id="PTHR22642">
    <property type="entry name" value="IMIDAZOLONEPROPIONASE"/>
    <property type="match status" value="1"/>
</dbReference>
<gene>
    <name evidence="2" type="ORF">NN4_27220</name>
</gene>
<name>A0A511MC09_9NOCA</name>
<sequence length="568" mass="61508">MTDSDRARLSRAQFLRLTGAAVSVAAVSGLVAACSTSPRPHPGPERILLDGVRGYTCTASGLHRFSSLLIDAHGRVEALDPAGTAGARRIDGRGRVCLPGFHDAHGHIWSFGAAATQIDLAGVRSVDDALRVIATYAREHRDRPWLLGRGWNDVGWGRLPSAADLDRVVEDRPLWLLRVDSHAGVANTAALRLAGITASTPDPAGGQIIRDHDGRPTGVLVDAAKKLIEQHIPAPTLLDYEDRLLAAQHRLNAAGLTSISEASTAPDQIAALFDLTNTRRMTLRINAFLNWDAFVRFGKHARTDSGADDMLRVRTVKLIADGALGSYGAALLDPYTDRPTSRGLPQLQPAELTSRVRQIVDAGYQSAIHAIGDYANRIALDAYTDVLGSVRGPRLRHRIEHAQVLAPPDLPRLQQLGLIASMQPSHATDDMNMAEARLGAARLSGAYAWRSLLDQGTIIAAGSDFPVSSHRPFDGIHAAVTRTDRDGQPVGGWHREQAMTVAEALRAYTLDAAYAAHQERVLGSLTPGKHADFVLLDQDLFWPQKPLWQTEVLQTWVGGRRIGEYGQL</sequence>
<organism evidence="2 3">
    <name type="scientific">Nocardia ninae NBRC 108245</name>
    <dbReference type="NCBI Taxonomy" id="1210091"/>
    <lineage>
        <taxon>Bacteria</taxon>
        <taxon>Bacillati</taxon>
        <taxon>Actinomycetota</taxon>
        <taxon>Actinomycetes</taxon>
        <taxon>Mycobacteriales</taxon>
        <taxon>Nocardiaceae</taxon>
        <taxon>Nocardia</taxon>
    </lineage>
</organism>
<dbReference type="InterPro" id="IPR011059">
    <property type="entry name" value="Metal-dep_hydrolase_composite"/>
</dbReference>
<dbReference type="PROSITE" id="PS51318">
    <property type="entry name" value="TAT"/>
    <property type="match status" value="1"/>
</dbReference>
<dbReference type="Gene3D" id="3.10.310.70">
    <property type="match status" value="1"/>
</dbReference>
<dbReference type="GO" id="GO:0016810">
    <property type="term" value="F:hydrolase activity, acting on carbon-nitrogen (but not peptide) bonds"/>
    <property type="evidence" value="ECO:0007669"/>
    <property type="project" value="InterPro"/>
</dbReference>
<dbReference type="PANTHER" id="PTHR22642:SF2">
    <property type="entry name" value="PROTEIN LONG AFTER FAR-RED 3"/>
    <property type="match status" value="1"/>
</dbReference>
<dbReference type="CDD" id="cd01300">
    <property type="entry name" value="YtcJ_like"/>
    <property type="match status" value="1"/>
</dbReference>
<reference evidence="2 3" key="1">
    <citation type="submission" date="2019-07" db="EMBL/GenBank/DDBJ databases">
        <title>Whole genome shotgun sequence of Nocardia ninae NBRC 108245.</title>
        <authorList>
            <person name="Hosoyama A."/>
            <person name="Uohara A."/>
            <person name="Ohji S."/>
            <person name="Ichikawa N."/>
        </authorList>
    </citation>
    <scope>NUCLEOTIDE SEQUENCE [LARGE SCALE GENOMIC DNA]</scope>
    <source>
        <strain evidence="2 3">NBRC 108245</strain>
    </source>
</reference>
<dbReference type="PROSITE" id="PS51257">
    <property type="entry name" value="PROKAR_LIPOPROTEIN"/>
    <property type="match status" value="1"/>
</dbReference>
<dbReference type="InterPro" id="IPR006311">
    <property type="entry name" value="TAT_signal"/>
</dbReference>